<keyword evidence="1" id="KW-1133">Transmembrane helix</keyword>
<gene>
    <name evidence="2" type="ORF">A3A33_03635</name>
</gene>
<organism evidence="2 3">
    <name type="scientific">Candidatus Yanofskybacteria bacterium RIFCSPLOWO2_01_FULL_49_25</name>
    <dbReference type="NCBI Taxonomy" id="1802701"/>
    <lineage>
        <taxon>Bacteria</taxon>
        <taxon>Candidatus Yanofskyibacteriota</taxon>
    </lineage>
</organism>
<comment type="caution">
    <text evidence="2">The sequence shown here is derived from an EMBL/GenBank/DDBJ whole genome shotgun (WGS) entry which is preliminary data.</text>
</comment>
<keyword evidence="1" id="KW-0472">Membrane</keyword>
<name>A0A1F8GV51_9BACT</name>
<keyword evidence="1" id="KW-0812">Transmembrane</keyword>
<feature type="transmembrane region" description="Helical" evidence="1">
    <location>
        <begin position="48"/>
        <end position="67"/>
    </location>
</feature>
<dbReference type="Proteomes" id="UP000179047">
    <property type="component" value="Unassembled WGS sequence"/>
</dbReference>
<feature type="transmembrane region" description="Helical" evidence="1">
    <location>
        <begin position="87"/>
        <end position="111"/>
    </location>
</feature>
<dbReference type="STRING" id="1802701.A3A33_03635"/>
<proteinExistence type="predicted"/>
<sequence length="130" mass="15304">MDIDSYIKARLLRSCMENNPIRPSDGFAERVMIKALEAEKRRVRMTGLLFGIVIFAPLIARLAWTWVRHDYFSISHWPLAHLISRTYHIFMSPSVLYILAIAGTTGFFYFIGIPQWRTRQIFSQFRSRFS</sequence>
<evidence type="ECO:0000256" key="1">
    <source>
        <dbReference type="SAM" id="Phobius"/>
    </source>
</evidence>
<dbReference type="EMBL" id="MGKP01000008">
    <property type="protein sequence ID" value="OGN29283.1"/>
    <property type="molecule type" value="Genomic_DNA"/>
</dbReference>
<accession>A0A1F8GV51</accession>
<evidence type="ECO:0000313" key="3">
    <source>
        <dbReference type="Proteomes" id="UP000179047"/>
    </source>
</evidence>
<evidence type="ECO:0000313" key="2">
    <source>
        <dbReference type="EMBL" id="OGN29283.1"/>
    </source>
</evidence>
<protein>
    <submittedName>
        <fullName evidence="2">Uncharacterized protein</fullName>
    </submittedName>
</protein>
<dbReference type="AlphaFoldDB" id="A0A1F8GV51"/>
<reference evidence="2 3" key="1">
    <citation type="journal article" date="2016" name="Nat. Commun.">
        <title>Thousands of microbial genomes shed light on interconnected biogeochemical processes in an aquifer system.</title>
        <authorList>
            <person name="Anantharaman K."/>
            <person name="Brown C.T."/>
            <person name="Hug L.A."/>
            <person name="Sharon I."/>
            <person name="Castelle C.J."/>
            <person name="Probst A.J."/>
            <person name="Thomas B.C."/>
            <person name="Singh A."/>
            <person name="Wilkins M.J."/>
            <person name="Karaoz U."/>
            <person name="Brodie E.L."/>
            <person name="Williams K.H."/>
            <person name="Hubbard S.S."/>
            <person name="Banfield J.F."/>
        </authorList>
    </citation>
    <scope>NUCLEOTIDE SEQUENCE [LARGE SCALE GENOMIC DNA]</scope>
</reference>